<dbReference type="EMBL" id="GECU01021362">
    <property type="protein sequence ID" value="JAS86344.1"/>
    <property type="molecule type" value="Transcribed_RNA"/>
</dbReference>
<feature type="region of interest" description="Disordered" evidence="1">
    <location>
        <begin position="1"/>
        <end position="82"/>
    </location>
</feature>
<reference evidence="2" key="1">
    <citation type="submission" date="2015-11" db="EMBL/GenBank/DDBJ databases">
        <title>De novo transcriptome assembly of four potential Pierce s Disease insect vectors from Arizona vineyards.</title>
        <authorList>
            <person name="Tassone E.E."/>
        </authorList>
    </citation>
    <scope>NUCLEOTIDE SEQUENCE</scope>
</reference>
<sequence length="229" mass="26372">KRSRSRSMSRSKYYKRSPINKNKFSLKRSTNNLVFKSPSRSKSRSPEKYTSALIKRHDSRSLSKERSTTKIHQKNRSRDESKQQFMDYVFGKRDSLDDKQKRCGGHTNFLVDLMFKGQNSNSNIFSTNHTGPSDCNSVDSLHLLPPNSHIFYRDNAPPQPQGTGHECTKLDNNSHCYSQESGSHLADWQTSASFHDRSGNNIHAYNTDGTRNPALQSAMTYTTYQYYQR</sequence>
<feature type="non-terminal residue" evidence="2">
    <location>
        <position position="1"/>
    </location>
</feature>
<feature type="compositionally biased region" description="Basic and acidic residues" evidence="1">
    <location>
        <begin position="55"/>
        <end position="68"/>
    </location>
</feature>
<organism evidence="2">
    <name type="scientific">Homalodisca liturata</name>
    <dbReference type="NCBI Taxonomy" id="320908"/>
    <lineage>
        <taxon>Eukaryota</taxon>
        <taxon>Metazoa</taxon>
        <taxon>Ecdysozoa</taxon>
        <taxon>Arthropoda</taxon>
        <taxon>Hexapoda</taxon>
        <taxon>Insecta</taxon>
        <taxon>Pterygota</taxon>
        <taxon>Neoptera</taxon>
        <taxon>Paraneoptera</taxon>
        <taxon>Hemiptera</taxon>
        <taxon>Auchenorrhyncha</taxon>
        <taxon>Membracoidea</taxon>
        <taxon>Cicadellidae</taxon>
        <taxon>Cicadellinae</taxon>
        <taxon>Proconiini</taxon>
        <taxon>Homalodisca</taxon>
    </lineage>
</organism>
<gene>
    <name evidence="2" type="ORF">g.42973</name>
</gene>
<protein>
    <submittedName>
        <fullName evidence="2">Uncharacterized protein</fullName>
    </submittedName>
</protein>
<proteinExistence type="predicted"/>
<dbReference type="AlphaFoldDB" id="A0A1B6IHE2"/>
<feature type="compositionally biased region" description="Polar residues" evidence="1">
    <location>
        <begin position="19"/>
        <end position="34"/>
    </location>
</feature>
<evidence type="ECO:0000256" key="1">
    <source>
        <dbReference type="SAM" id="MobiDB-lite"/>
    </source>
</evidence>
<name>A0A1B6IHE2_9HEMI</name>
<accession>A0A1B6IHE2</accession>
<feature type="compositionally biased region" description="Basic residues" evidence="1">
    <location>
        <begin position="1"/>
        <end position="15"/>
    </location>
</feature>
<evidence type="ECO:0000313" key="2">
    <source>
        <dbReference type="EMBL" id="JAS86344.1"/>
    </source>
</evidence>